<gene>
    <name evidence="1" type="ORF">SAMN06296036_102115</name>
</gene>
<organism evidence="1 2">
    <name type="scientific">Pseudobacteriovorax antillogorgiicola</name>
    <dbReference type="NCBI Taxonomy" id="1513793"/>
    <lineage>
        <taxon>Bacteria</taxon>
        <taxon>Pseudomonadati</taxon>
        <taxon>Bdellovibrionota</taxon>
        <taxon>Oligoflexia</taxon>
        <taxon>Oligoflexales</taxon>
        <taxon>Pseudobacteriovoracaceae</taxon>
        <taxon>Pseudobacteriovorax</taxon>
    </lineage>
</organism>
<reference evidence="2" key="1">
    <citation type="submission" date="2017-04" db="EMBL/GenBank/DDBJ databases">
        <authorList>
            <person name="Varghese N."/>
            <person name="Submissions S."/>
        </authorList>
    </citation>
    <scope>NUCLEOTIDE SEQUENCE [LARGE SCALE GENOMIC DNA]</scope>
    <source>
        <strain evidence="2">RKEM611</strain>
    </source>
</reference>
<dbReference type="Proteomes" id="UP000192907">
    <property type="component" value="Unassembled WGS sequence"/>
</dbReference>
<sequence length="418" mass="45144">MIQRGIVFGIGLVFSQLASADIFHYNNLLIGERAMGLGGAFTAVADDASGVLYNPAGIAFAISNDISGSANAFYQRRVVYRSTIGQEDFTEKSSGTTAPFFGSLLKVDDLLDDVVVAFGVYNLDSELKNQNDFITNESLGLLRFHRTSNVRAGTMGVGLAAARRILPGVSIGFAMNGIDIDELIQEYQHVAYTDGRFLAQNVRTHLQVNAIGYTLGGQMALGQFSLGASLKYTSIISESYDEGIDQTKNFDDILGTNEILPIPLEYFSNEPETEPLKTMPIELRLGSAWFASARLLVTFDATYVGAAKQGSGRFDREAVTNFATGAEYYITPSVPVRVGLFTNNDARPEVVEGQSGQADHIDYVGTSLFFAWVQPNSQVSIGSVYQVGEGKAQKITGSAIQDVEAESITLAFSATHSF</sequence>
<protein>
    <submittedName>
        <fullName evidence="1">Long-chain fatty acid transport protein</fullName>
    </submittedName>
</protein>
<name>A0A1Y6B7L5_9BACT</name>
<dbReference type="EMBL" id="FWZT01000002">
    <property type="protein sequence ID" value="SME94393.1"/>
    <property type="molecule type" value="Genomic_DNA"/>
</dbReference>
<evidence type="ECO:0000313" key="1">
    <source>
        <dbReference type="EMBL" id="SME94393.1"/>
    </source>
</evidence>
<evidence type="ECO:0000313" key="2">
    <source>
        <dbReference type="Proteomes" id="UP000192907"/>
    </source>
</evidence>
<dbReference type="Gene3D" id="2.40.160.60">
    <property type="entry name" value="Outer membrane protein transport protein (OMPP1/FadL/TodX)"/>
    <property type="match status" value="1"/>
</dbReference>
<dbReference type="SUPFAM" id="SSF56935">
    <property type="entry name" value="Porins"/>
    <property type="match status" value="1"/>
</dbReference>
<proteinExistence type="predicted"/>
<accession>A0A1Y6B7L5</accession>
<dbReference type="RefSeq" id="WP_132315528.1">
    <property type="nucleotide sequence ID" value="NZ_FWZT01000002.1"/>
</dbReference>
<keyword evidence="2" id="KW-1185">Reference proteome</keyword>
<dbReference type="STRING" id="1513793.SAMN06296036_102115"/>
<dbReference type="OrthoDB" id="9772014at2"/>
<dbReference type="AlphaFoldDB" id="A0A1Y6B7L5"/>